<protein>
    <submittedName>
        <fullName evidence="12">E3 SUMO-protein ligase pli1</fullName>
    </submittedName>
</protein>
<evidence type="ECO:0000313" key="13">
    <source>
        <dbReference type="Proteomes" id="UP001565368"/>
    </source>
</evidence>
<dbReference type="RefSeq" id="XP_069208799.1">
    <property type="nucleotide sequence ID" value="XM_069354157.1"/>
</dbReference>
<keyword evidence="7" id="KW-0862">Zinc</keyword>
<keyword evidence="6" id="KW-0833">Ubl conjugation pathway</keyword>
<feature type="compositionally biased region" description="Acidic residues" evidence="9">
    <location>
        <begin position="600"/>
        <end position="610"/>
    </location>
</feature>
<sequence>MASQSTTWSDFDHFVKVFVPKQTIPRLRMFAEKIRLYAGIDLHLRSQEKKQDLVDKVTAAFQTIRRQNNERVYVSIRRECEAIAGSARPSPTMPPPTFGGVIAPPWRSYATPAAQRYGTTAPIHNAAGVAPPGGAVPGWQQASTSASGLYSRAQTSSRAPPTLVDWKASPMWRPIKALTYAESLPDIASSESSSTRREKRIHFSLPTDVIEKLNLSKSNPRSRPLYSVRVFCASSDYYRPSNMPLAPGMTPVSNRNVPIEYPLVPDVMLDDHMVPFKERGLRGKAGSAPPLDLDKGSKGLIRIAGRMATMTFGHTGPTVGKKKELSKKFWFQIVFTEVTTIDDLLARLEQLVPTDAATELEKLRRRAAEDDDIEVGTSALSLKDPLSGMRITKPVRSSQCRHLQCFDARWWLEANKTHPQWLCPHCSKELKFEDIICDGYFLSILQAVPDSYDEVVLESTGDWHTQDNTYGTPAWLAKNASTPKPSETNGGSSAALSPDFGVSVPIKRSLSEVPSPPDKGKRRAIEILSDSDDDDDVPLTNGRSQPNGQANGSLYTPQPSVAPSASRQSSTSQPGASRPASAAPGGSRPRPSVIDLTLSSDEEDNDEDESPAQQPYFRQPDGGSSTRVVAASEPRPAQSTHSSDTSWNGTGPARTHAPPVPAPVNTNTANLVGVPRARASDWMDEYPETPLDQTTNGFY</sequence>
<evidence type="ECO:0000256" key="7">
    <source>
        <dbReference type="ARBA" id="ARBA00022833"/>
    </source>
</evidence>
<dbReference type="Pfam" id="PF02891">
    <property type="entry name" value="zf-MIZ"/>
    <property type="match status" value="1"/>
</dbReference>
<dbReference type="Gene3D" id="2.60.120.780">
    <property type="entry name" value="PINIT domain"/>
    <property type="match status" value="1"/>
</dbReference>
<accession>A0ABR3Q283</accession>
<feature type="domain" description="SP-RING-type" evidence="10">
    <location>
        <begin position="369"/>
        <end position="450"/>
    </location>
</feature>
<comment type="caution">
    <text evidence="12">The sequence shown here is derived from an EMBL/GenBank/DDBJ whole genome shotgun (WGS) entry which is preliminary data.</text>
</comment>
<feature type="compositionally biased region" description="Polar residues" evidence="9">
    <location>
        <begin position="637"/>
        <end position="649"/>
    </location>
</feature>
<evidence type="ECO:0000259" key="11">
    <source>
        <dbReference type="PROSITE" id="PS51466"/>
    </source>
</evidence>
<dbReference type="InterPro" id="IPR013083">
    <property type="entry name" value="Znf_RING/FYVE/PHD"/>
</dbReference>
<comment type="similarity">
    <text evidence="2">Belongs to the PIAS family.</text>
</comment>
<keyword evidence="5 8" id="KW-0863">Zinc-finger</keyword>
<dbReference type="Pfam" id="PF14324">
    <property type="entry name" value="PINIT"/>
    <property type="match status" value="1"/>
</dbReference>
<dbReference type="Gene3D" id="3.30.40.10">
    <property type="entry name" value="Zinc/RING finger domain, C3HC4 (zinc finger)"/>
    <property type="match status" value="1"/>
</dbReference>
<dbReference type="PANTHER" id="PTHR10782">
    <property type="entry name" value="ZINC FINGER MIZ DOMAIN-CONTAINING PROTEIN"/>
    <property type="match status" value="1"/>
</dbReference>
<organism evidence="12 13">
    <name type="scientific">Vanrija albida</name>
    <dbReference type="NCBI Taxonomy" id="181172"/>
    <lineage>
        <taxon>Eukaryota</taxon>
        <taxon>Fungi</taxon>
        <taxon>Dikarya</taxon>
        <taxon>Basidiomycota</taxon>
        <taxon>Agaricomycotina</taxon>
        <taxon>Tremellomycetes</taxon>
        <taxon>Trichosporonales</taxon>
        <taxon>Trichosporonaceae</taxon>
        <taxon>Vanrija</taxon>
    </lineage>
</organism>
<evidence type="ECO:0000256" key="8">
    <source>
        <dbReference type="PROSITE-ProRule" id="PRU00452"/>
    </source>
</evidence>
<dbReference type="PROSITE" id="PS51466">
    <property type="entry name" value="PINIT"/>
    <property type="match status" value="1"/>
</dbReference>
<dbReference type="GO" id="GO:0016874">
    <property type="term" value="F:ligase activity"/>
    <property type="evidence" value="ECO:0007669"/>
    <property type="project" value="UniProtKB-KW"/>
</dbReference>
<dbReference type="CDD" id="cd16650">
    <property type="entry name" value="SP-RING_PIAS-like"/>
    <property type="match status" value="1"/>
</dbReference>
<evidence type="ECO:0000256" key="3">
    <source>
        <dbReference type="ARBA" id="ARBA00022679"/>
    </source>
</evidence>
<keyword evidence="12" id="KW-0436">Ligase</keyword>
<dbReference type="InterPro" id="IPR038654">
    <property type="entry name" value="PINIT_sf"/>
</dbReference>
<evidence type="ECO:0000256" key="2">
    <source>
        <dbReference type="ARBA" id="ARBA00005383"/>
    </source>
</evidence>
<feature type="domain" description="PINIT" evidence="11">
    <location>
        <begin position="154"/>
        <end position="339"/>
    </location>
</feature>
<keyword evidence="13" id="KW-1185">Reference proteome</keyword>
<dbReference type="GeneID" id="95986712"/>
<feature type="compositionally biased region" description="Polar residues" evidence="9">
    <location>
        <begin position="541"/>
        <end position="573"/>
    </location>
</feature>
<evidence type="ECO:0000259" key="10">
    <source>
        <dbReference type="PROSITE" id="PS51044"/>
    </source>
</evidence>
<comment type="pathway">
    <text evidence="1">Protein modification; protein sumoylation.</text>
</comment>
<evidence type="ECO:0000256" key="9">
    <source>
        <dbReference type="SAM" id="MobiDB-lite"/>
    </source>
</evidence>
<evidence type="ECO:0000313" key="12">
    <source>
        <dbReference type="EMBL" id="KAL1408855.1"/>
    </source>
</evidence>
<gene>
    <name evidence="12" type="primary">pli1</name>
    <name evidence="12" type="ORF">Q8F55_005669</name>
</gene>
<evidence type="ECO:0000256" key="4">
    <source>
        <dbReference type="ARBA" id="ARBA00022723"/>
    </source>
</evidence>
<dbReference type="InterPro" id="IPR004181">
    <property type="entry name" value="Znf_MIZ"/>
</dbReference>
<feature type="region of interest" description="Disordered" evidence="9">
    <location>
        <begin position="474"/>
        <end position="498"/>
    </location>
</feature>
<evidence type="ECO:0000256" key="5">
    <source>
        <dbReference type="ARBA" id="ARBA00022771"/>
    </source>
</evidence>
<dbReference type="EMBL" id="JBBXJM010000004">
    <property type="protein sequence ID" value="KAL1408855.1"/>
    <property type="molecule type" value="Genomic_DNA"/>
</dbReference>
<dbReference type="PROSITE" id="PS51044">
    <property type="entry name" value="ZF_SP_RING"/>
    <property type="match status" value="1"/>
</dbReference>
<dbReference type="PANTHER" id="PTHR10782:SF4">
    <property type="entry name" value="TONALLI, ISOFORM E"/>
    <property type="match status" value="1"/>
</dbReference>
<keyword evidence="4" id="KW-0479">Metal-binding</keyword>
<keyword evidence="3" id="KW-0808">Transferase</keyword>
<dbReference type="Proteomes" id="UP001565368">
    <property type="component" value="Unassembled WGS sequence"/>
</dbReference>
<dbReference type="InterPro" id="IPR023321">
    <property type="entry name" value="PINIT"/>
</dbReference>
<evidence type="ECO:0000256" key="1">
    <source>
        <dbReference type="ARBA" id="ARBA00004718"/>
    </source>
</evidence>
<feature type="region of interest" description="Disordered" evidence="9">
    <location>
        <begin position="527"/>
        <end position="671"/>
    </location>
</feature>
<name>A0ABR3Q283_9TREE</name>
<proteinExistence type="inferred from homology"/>
<reference evidence="12 13" key="1">
    <citation type="submission" date="2023-08" db="EMBL/GenBank/DDBJ databases">
        <title>Annotated Genome Sequence of Vanrija albida AlHP1.</title>
        <authorList>
            <person name="Herzog R."/>
        </authorList>
    </citation>
    <scope>NUCLEOTIDE SEQUENCE [LARGE SCALE GENOMIC DNA]</scope>
    <source>
        <strain evidence="12 13">AlHP1</strain>
    </source>
</reference>
<evidence type="ECO:0000256" key="6">
    <source>
        <dbReference type="ARBA" id="ARBA00022786"/>
    </source>
</evidence>
<feature type="compositionally biased region" description="Low complexity" evidence="9">
    <location>
        <begin position="574"/>
        <end position="592"/>
    </location>
</feature>
<feature type="compositionally biased region" description="Polar residues" evidence="9">
    <location>
        <begin position="479"/>
        <end position="495"/>
    </location>
</feature>